<keyword evidence="1" id="KW-1133">Transmembrane helix</keyword>
<dbReference type="OrthoDB" id="6414029at2759"/>
<comment type="caution">
    <text evidence="4">The sequence shown here is derived from an EMBL/GenBank/DDBJ whole genome shotgun (WGS) entry which is preliminary data.</text>
</comment>
<dbReference type="EMBL" id="BMAV01016701">
    <property type="protein sequence ID" value="GFY67715.1"/>
    <property type="molecule type" value="Genomic_DNA"/>
</dbReference>
<dbReference type="PANTHER" id="PTHR36902">
    <property type="entry name" value="ENRICHED IN SURFACE-LABELED PROTEOME PROTEIN 9"/>
    <property type="match status" value="1"/>
</dbReference>
<evidence type="ECO:0000259" key="3">
    <source>
        <dbReference type="Pfam" id="PF25898"/>
    </source>
</evidence>
<feature type="signal peptide" evidence="2">
    <location>
        <begin position="1"/>
        <end position="22"/>
    </location>
</feature>
<name>A0A8X7CJB0_9ARAC</name>
<keyword evidence="1" id="KW-0812">Transmembrane</keyword>
<protein>
    <recommendedName>
        <fullName evidence="3">LolA-like domain-containing protein</fullName>
    </recommendedName>
</protein>
<dbReference type="AlphaFoldDB" id="A0A8X7CJB0"/>
<reference evidence="4" key="1">
    <citation type="submission" date="2020-08" db="EMBL/GenBank/DDBJ databases">
        <title>Multicomponent nature underlies the extraordinary mechanical properties of spider dragline silk.</title>
        <authorList>
            <person name="Kono N."/>
            <person name="Nakamura H."/>
            <person name="Mori M."/>
            <person name="Yoshida Y."/>
            <person name="Ohtoshi R."/>
            <person name="Malay A.D."/>
            <person name="Moran D.A.P."/>
            <person name="Tomita M."/>
            <person name="Numata K."/>
            <person name="Arakawa K."/>
        </authorList>
    </citation>
    <scope>NUCLEOTIDE SEQUENCE</scope>
</reference>
<feature type="chain" id="PRO_5036474698" description="LolA-like domain-containing protein" evidence="2">
    <location>
        <begin position="23"/>
        <end position="614"/>
    </location>
</feature>
<keyword evidence="2" id="KW-0732">Signal</keyword>
<keyword evidence="1" id="KW-0472">Membrane</keyword>
<sequence length="614" mass="69839">MFIRQFFVTFGIFISLSVHCSCQEDVERPTFPDVFQVEVQGVFIDQQEEIDATMFYDRTNNRAALYLTYQGESTKSIYNFNDNQLLYIDGSDCTTSAISADSAGTFFPFTVVNNKKILAKPEEVFYFSKSKLDRQELFVFPSYIYTAKLDFPMYQRTNCDVTHIFTKPEVKVPDCDTSTCKSTLMAITVTCNDDKGNKEVEHTYNFFRFRSSISDPNVFIPPAGVFCKMTSTKPFPGLPIYFSFSYDLLDEQEEVGTNPGVYAVHKKVWYDSRLSLIRMDEYDDEGILIASRIFDFFGGVAYTTIASLSTCEKGPIGGKVNLDEMTRLPKILFVEKPTLKDAIYMGTRNIHALDYEVWSILTEEKETDAKIVQDFYFTKNVPKSQGPEKLKISHVEIYTYQRNEDTSKFELSLFTYVAINNFVAGLRWEAFDISPCFTSEQKKGFRLKVEGPPTVKDSKTDLDILKRIYLNLIIASQVSVIRLSELTCVFDGVRIVEVTGWILEKPNVTGSETGKTEPDMNTAYRIIEDAAKSGNLTVKIKKDGMDVVYAITAIETIEHPENVVKHLFSGGTLAAVSLVLFVLGILLGVTSYYMFLKRQKTQFDYQVHMNTMKG</sequence>
<dbReference type="PANTHER" id="PTHR36902:SF1">
    <property type="entry name" value="ENRICHED IN SURFACE-LABELED PROTEOME PROTEIN 9"/>
    <property type="match status" value="1"/>
</dbReference>
<evidence type="ECO:0000256" key="1">
    <source>
        <dbReference type="SAM" id="Phobius"/>
    </source>
</evidence>
<evidence type="ECO:0000313" key="4">
    <source>
        <dbReference type="EMBL" id="GFY67715.1"/>
    </source>
</evidence>
<dbReference type="InterPro" id="IPR058831">
    <property type="entry name" value="LolA-like_dom_2nd"/>
</dbReference>
<dbReference type="Proteomes" id="UP000886998">
    <property type="component" value="Unassembled WGS sequence"/>
</dbReference>
<evidence type="ECO:0000313" key="5">
    <source>
        <dbReference type="Proteomes" id="UP000886998"/>
    </source>
</evidence>
<evidence type="ECO:0000256" key="2">
    <source>
        <dbReference type="SAM" id="SignalP"/>
    </source>
</evidence>
<feature type="domain" description="LolA-like" evidence="3">
    <location>
        <begin position="222"/>
        <end position="437"/>
    </location>
</feature>
<accession>A0A8X7CJB0</accession>
<feature type="transmembrane region" description="Helical" evidence="1">
    <location>
        <begin position="573"/>
        <end position="595"/>
    </location>
</feature>
<proteinExistence type="predicted"/>
<keyword evidence="5" id="KW-1185">Reference proteome</keyword>
<organism evidence="4 5">
    <name type="scientific">Trichonephila inaurata madagascariensis</name>
    <dbReference type="NCBI Taxonomy" id="2747483"/>
    <lineage>
        <taxon>Eukaryota</taxon>
        <taxon>Metazoa</taxon>
        <taxon>Ecdysozoa</taxon>
        <taxon>Arthropoda</taxon>
        <taxon>Chelicerata</taxon>
        <taxon>Arachnida</taxon>
        <taxon>Araneae</taxon>
        <taxon>Araneomorphae</taxon>
        <taxon>Entelegynae</taxon>
        <taxon>Araneoidea</taxon>
        <taxon>Nephilidae</taxon>
        <taxon>Trichonephila</taxon>
        <taxon>Trichonephila inaurata</taxon>
    </lineage>
</organism>
<dbReference type="Pfam" id="PF25898">
    <property type="entry name" value="LolA_2nd_metazoa"/>
    <property type="match status" value="1"/>
</dbReference>
<gene>
    <name evidence="4" type="primary">X975_19816</name>
    <name evidence="4" type="ORF">TNIN_152581</name>
</gene>